<evidence type="ECO:0000313" key="2">
    <source>
        <dbReference type="EMBL" id="MDO6575039.1"/>
    </source>
</evidence>
<reference evidence="2" key="1">
    <citation type="submission" date="2023-07" db="EMBL/GenBank/DDBJ databases">
        <title>Genome content predicts the carbon catabolic preferences of heterotrophic bacteria.</title>
        <authorList>
            <person name="Gralka M."/>
        </authorList>
    </citation>
    <scope>NUCLEOTIDE SEQUENCE</scope>
    <source>
        <strain evidence="2">E2R20</strain>
    </source>
</reference>
<protein>
    <submittedName>
        <fullName evidence="2">Uncharacterized protein</fullName>
    </submittedName>
</protein>
<gene>
    <name evidence="2" type="ORF">Q4528_13065</name>
</gene>
<keyword evidence="3" id="KW-1185">Reference proteome</keyword>
<proteinExistence type="predicted"/>
<sequence length="75" mass="8392">MNISAFINILLDQMAQKRAYDKEDNELKSSPPAKGTSSKNKPLIERVVELLISFSKEVPDKTSGSMIPRITEVEL</sequence>
<evidence type="ECO:0000256" key="1">
    <source>
        <dbReference type="SAM" id="MobiDB-lite"/>
    </source>
</evidence>
<comment type="caution">
    <text evidence="2">The sequence shown here is derived from an EMBL/GenBank/DDBJ whole genome shotgun (WGS) entry which is preliminary data.</text>
</comment>
<name>A0AAW7YUN5_9STAP</name>
<feature type="region of interest" description="Disordered" evidence="1">
    <location>
        <begin position="20"/>
        <end position="41"/>
    </location>
</feature>
<dbReference type="Proteomes" id="UP001170310">
    <property type="component" value="Unassembled WGS sequence"/>
</dbReference>
<dbReference type="RefSeq" id="WP_303521912.1">
    <property type="nucleotide sequence ID" value="NZ_JAUOQO010000127.1"/>
</dbReference>
<organism evidence="2 3">
    <name type="scientific">Staphylococcus pasteuri_A</name>
    <dbReference type="NCBI Taxonomy" id="3062664"/>
    <lineage>
        <taxon>Bacteria</taxon>
        <taxon>Bacillati</taxon>
        <taxon>Bacillota</taxon>
        <taxon>Bacilli</taxon>
        <taxon>Bacillales</taxon>
        <taxon>Staphylococcaceae</taxon>
        <taxon>Staphylococcus</taxon>
    </lineage>
</organism>
<dbReference type="EMBL" id="JAUOQO010000127">
    <property type="protein sequence ID" value="MDO6575039.1"/>
    <property type="molecule type" value="Genomic_DNA"/>
</dbReference>
<feature type="non-terminal residue" evidence="2">
    <location>
        <position position="75"/>
    </location>
</feature>
<dbReference type="AlphaFoldDB" id="A0AAW7YUN5"/>
<accession>A0AAW7YUN5</accession>
<evidence type="ECO:0000313" key="3">
    <source>
        <dbReference type="Proteomes" id="UP001170310"/>
    </source>
</evidence>